<reference evidence="2 3" key="1">
    <citation type="submission" date="2020-10" db="EMBL/GenBank/DDBJ databases">
        <title>Resistance determinants and their genetic context in bacteria from a longitudinal study of pigs reared under conventional and antibiotic-free husbandry practices.</title>
        <authorList>
            <person name="Poulin-Laprade D."/>
            <person name="Brouard J.-S."/>
            <person name="Gagnon N."/>
            <person name="Turcotte A."/>
            <person name="Langlois A."/>
            <person name="Matte J.J."/>
            <person name="Carrillo C.D."/>
            <person name="Zaheer R."/>
            <person name="McAllister T."/>
            <person name="Topp E."/>
            <person name="Talbot G."/>
        </authorList>
    </citation>
    <scope>NUCLEOTIDE SEQUENCE [LARGE SCALE GENOMIC DNA]</scope>
    <source>
        <strain evidence="2 3">Res13-Abat-PEB01-P1-04-A</strain>
    </source>
</reference>
<evidence type="ECO:0000313" key="3">
    <source>
        <dbReference type="Proteomes" id="UP000594500"/>
    </source>
</evidence>
<proteinExistence type="predicted"/>
<organism evidence="2 3">
    <name type="scientific">Raoultella terrigena</name>
    <name type="common">Klebsiella terrigena</name>
    <dbReference type="NCBI Taxonomy" id="577"/>
    <lineage>
        <taxon>Bacteria</taxon>
        <taxon>Pseudomonadati</taxon>
        <taxon>Pseudomonadota</taxon>
        <taxon>Gammaproteobacteria</taxon>
        <taxon>Enterobacterales</taxon>
        <taxon>Enterobacteriaceae</taxon>
        <taxon>Klebsiella/Raoultella group</taxon>
        <taxon>Raoultella</taxon>
    </lineage>
</organism>
<dbReference type="RefSeq" id="WP_195709892.1">
    <property type="nucleotide sequence ID" value="NZ_CP062916.1"/>
</dbReference>
<dbReference type="Proteomes" id="UP000594500">
    <property type="component" value="Chromosome"/>
</dbReference>
<accession>A0AAP9XPC9</accession>
<feature type="region of interest" description="Disordered" evidence="1">
    <location>
        <begin position="120"/>
        <end position="163"/>
    </location>
</feature>
<dbReference type="AlphaFoldDB" id="A0AAP9XPC9"/>
<gene>
    <name evidence="2" type="ORF">IMO34_23870</name>
</gene>
<feature type="compositionally biased region" description="Basic and acidic residues" evidence="1">
    <location>
        <begin position="120"/>
        <end position="132"/>
    </location>
</feature>
<dbReference type="EMBL" id="CP062916">
    <property type="protein sequence ID" value="QPF08297.1"/>
    <property type="molecule type" value="Genomic_DNA"/>
</dbReference>
<feature type="compositionally biased region" description="Polar residues" evidence="1">
    <location>
        <begin position="133"/>
        <end position="154"/>
    </location>
</feature>
<protein>
    <submittedName>
        <fullName evidence="2">Uncharacterized protein</fullName>
    </submittedName>
</protein>
<sequence length="224" mass="25315">MAQERIDKLKALGFLSVEQEKFSGGQRNIYTCEKISVIVSRMTNDKVTPKKKKLQKSQITSNLRKSKAIDSKAVNQSIKDMAKSVTGKDLSDDEVMQFVFYLASEKLNQFGWDIDNTVSRKDDADDSVKPEEQSPQDLQTPNNLQVQASEQRASNGDGDKGVEHKILPWNGDTFIKNRLSENAYQWALNSGATDWRHACCLVWEKLGVTPLVEIEDYRKPLSIS</sequence>
<name>A0AAP9XPC9_RAOTE</name>
<evidence type="ECO:0000313" key="2">
    <source>
        <dbReference type="EMBL" id="QPF08297.1"/>
    </source>
</evidence>
<evidence type="ECO:0000256" key="1">
    <source>
        <dbReference type="SAM" id="MobiDB-lite"/>
    </source>
</evidence>